<evidence type="ECO:0000256" key="3">
    <source>
        <dbReference type="ARBA" id="ARBA00022692"/>
    </source>
</evidence>
<keyword evidence="5 6" id="KW-0472">Membrane</keyword>
<evidence type="ECO:0000313" key="9">
    <source>
        <dbReference type="EMBL" id="KXV74367.1"/>
    </source>
</evidence>
<evidence type="ECO:0000313" key="12">
    <source>
        <dbReference type="Proteomes" id="UP000075538"/>
    </source>
</evidence>
<comment type="similarity">
    <text evidence="2 6">Belongs to the BI1 family.</text>
</comment>
<dbReference type="PATRIC" id="fig|178901.10.peg.102"/>
<reference evidence="10 11" key="1">
    <citation type="submission" date="2015-06" db="EMBL/GenBank/DDBJ databases">
        <title>Improved classification and identification of acetic acid bacteria using matrix-assisted laser desorption/ionization time-of-flight mass spectrometry; Gluconobacter nephelii and Gluconobacter uchimurae are later heterotypic synonyms of Gluconobacter japonicus and Gluconobacter oxydans, respectively.</title>
        <authorList>
            <person name="Li L."/>
            <person name="Cleenwerck I."/>
            <person name="De Vuyst L."/>
            <person name="Vandamme P."/>
        </authorList>
    </citation>
    <scope>NUCLEOTIDE SEQUENCE [LARGE SCALE GENOMIC DNA]</scope>
    <source>
        <strain evidence="7 11">LMG 1552</strain>
        <strain evidence="9 12">LMG 1604</strain>
        <strain evidence="8 10">LMG 1699</strain>
    </source>
</reference>
<keyword evidence="3 6" id="KW-0812">Transmembrane</keyword>
<feature type="transmembrane region" description="Helical" evidence="6">
    <location>
        <begin position="108"/>
        <end position="127"/>
    </location>
</feature>
<dbReference type="PANTHER" id="PTHR23291:SF50">
    <property type="entry name" value="PROTEIN LIFEGUARD 4"/>
    <property type="match status" value="1"/>
</dbReference>
<protein>
    <submittedName>
        <fullName evidence="7">SecY protein</fullName>
    </submittedName>
</protein>
<evidence type="ECO:0000313" key="10">
    <source>
        <dbReference type="Proteomes" id="UP000075377"/>
    </source>
</evidence>
<evidence type="ECO:0000256" key="6">
    <source>
        <dbReference type="RuleBase" id="RU004379"/>
    </source>
</evidence>
<dbReference type="GO" id="GO:0005886">
    <property type="term" value="C:plasma membrane"/>
    <property type="evidence" value="ECO:0007669"/>
    <property type="project" value="TreeGrafter"/>
</dbReference>
<feature type="transmembrane region" description="Helical" evidence="6">
    <location>
        <begin position="77"/>
        <end position="96"/>
    </location>
</feature>
<evidence type="ECO:0000313" key="8">
    <source>
        <dbReference type="EMBL" id="KXV69766.1"/>
    </source>
</evidence>
<evidence type="ECO:0000313" key="11">
    <source>
        <dbReference type="Proteomes" id="UP000075526"/>
    </source>
</evidence>
<evidence type="ECO:0000256" key="1">
    <source>
        <dbReference type="ARBA" id="ARBA00004141"/>
    </source>
</evidence>
<accession>A0A087PYE3</accession>
<evidence type="ECO:0000256" key="4">
    <source>
        <dbReference type="ARBA" id="ARBA00022989"/>
    </source>
</evidence>
<dbReference type="Proteomes" id="UP000075526">
    <property type="component" value="Unassembled WGS sequence"/>
</dbReference>
<evidence type="ECO:0000256" key="5">
    <source>
        <dbReference type="ARBA" id="ARBA00023136"/>
    </source>
</evidence>
<comment type="subcellular location">
    <subcellularLocation>
        <location evidence="1">Membrane</location>
        <topology evidence="1">Multi-pass membrane protein</topology>
    </subcellularLocation>
</comment>
<evidence type="ECO:0000256" key="2">
    <source>
        <dbReference type="ARBA" id="ARBA00010350"/>
    </source>
</evidence>
<feature type="transmembrane region" description="Helical" evidence="6">
    <location>
        <begin position="187"/>
        <end position="204"/>
    </location>
</feature>
<dbReference type="CDD" id="cd10432">
    <property type="entry name" value="BI-1-like_bacterial"/>
    <property type="match status" value="1"/>
</dbReference>
<comment type="caution">
    <text evidence="7">The sequence shown here is derived from an EMBL/GenBank/DDBJ whole genome shotgun (WGS) entry which is preliminary data.</text>
</comment>
<dbReference type="Proteomes" id="UP000075377">
    <property type="component" value="Unassembled WGS sequence"/>
</dbReference>
<evidence type="ECO:0000313" key="7">
    <source>
        <dbReference type="EMBL" id="KXV15117.1"/>
    </source>
</evidence>
<dbReference type="Pfam" id="PF01027">
    <property type="entry name" value="Bax1-I"/>
    <property type="match status" value="1"/>
</dbReference>
<gene>
    <name evidence="7" type="ORF">AD933_09935</name>
    <name evidence="8" type="ORF">AD951_05175</name>
    <name evidence="9" type="ORF">AD953_12025</name>
</gene>
<dbReference type="InterPro" id="IPR006214">
    <property type="entry name" value="Bax_inhibitor_1-related"/>
</dbReference>
<name>A0A087PYE3_9PROT</name>
<organism evidence="7 11">
    <name type="scientific">Acetobacter malorum</name>
    <dbReference type="NCBI Taxonomy" id="178901"/>
    <lineage>
        <taxon>Bacteria</taxon>
        <taxon>Pseudomonadati</taxon>
        <taxon>Pseudomonadota</taxon>
        <taxon>Alphaproteobacteria</taxon>
        <taxon>Acetobacterales</taxon>
        <taxon>Acetobacteraceae</taxon>
        <taxon>Acetobacter</taxon>
    </lineage>
</organism>
<feature type="transmembrane region" description="Helical" evidence="6">
    <location>
        <begin position="163"/>
        <end position="181"/>
    </location>
</feature>
<feature type="transmembrane region" description="Helical" evidence="6">
    <location>
        <begin position="133"/>
        <end position="151"/>
    </location>
</feature>
<dbReference type="PANTHER" id="PTHR23291">
    <property type="entry name" value="BAX INHIBITOR-RELATED"/>
    <property type="match status" value="1"/>
</dbReference>
<feature type="transmembrane region" description="Helical" evidence="6">
    <location>
        <begin position="34"/>
        <end position="57"/>
    </location>
</feature>
<sequence>MSFSHDYRSPTAAAGLNAQAGALDAGLRAYMLRVYNWMASGLLLTGIVAYAVAFTGLRNLFFHLAPTAGGLALRPTLLGDLAMIAPLGFVLVMSFGVNRLSRQGAQGLFWAFCATMGASMASIFLVYTGVSVVRVFLVTACTFGATSLWGYTTKANLLKFSSFLMMGLFGLVIAGLVNIFLKSSAVYFVYSIIGVFIFTAFSAFDAQRIRVTYPQFAAYEGPEEAAKRSVYDALSLYLNFINLFQFLLQFMGVRNSND</sequence>
<dbReference type="Proteomes" id="UP000075538">
    <property type="component" value="Unassembled WGS sequence"/>
</dbReference>
<keyword evidence="4 6" id="KW-1133">Transmembrane helix</keyword>
<dbReference type="EMBL" id="LHZX01000266">
    <property type="protein sequence ID" value="KXV69766.1"/>
    <property type="molecule type" value="Genomic_DNA"/>
</dbReference>
<proteinExistence type="inferred from homology"/>
<dbReference type="OrthoDB" id="9793828at2"/>
<dbReference type="RefSeq" id="WP_043549229.1">
    <property type="nucleotide sequence ID" value="NZ_CALAZD010000117.1"/>
</dbReference>
<dbReference type="EMBL" id="LHZF01000168">
    <property type="protein sequence ID" value="KXV15117.1"/>
    <property type="molecule type" value="Genomic_DNA"/>
</dbReference>
<dbReference type="EMBL" id="LHZZ01000612">
    <property type="protein sequence ID" value="KXV74367.1"/>
    <property type="molecule type" value="Genomic_DNA"/>
</dbReference>
<dbReference type="AlphaFoldDB" id="A0A087PYE3"/>
<feature type="transmembrane region" description="Helical" evidence="6">
    <location>
        <begin position="236"/>
        <end position="253"/>
    </location>
</feature>